<dbReference type="GO" id="GO:0031267">
    <property type="term" value="F:small GTPase binding"/>
    <property type="evidence" value="ECO:0007669"/>
    <property type="project" value="InterPro"/>
</dbReference>
<evidence type="ECO:0008006" key="6">
    <source>
        <dbReference type="Google" id="ProtNLM"/>
    </source>
</evidence>
<dbReference type="InterPro" id="IPR011989">
    <property type="entry name" value="ARM-like"/>
</dbReference>
<reference evidence="5" key="1">
    <citation type="submission" date="2015-09" db="EMBL/GenBank/DDBJ databases">
        <title>Scylla olivacea transcriptome.</title>
        <authorList>
            <person name="Ikhwanuddin M."/>
        </authorList>
    </citation>
    <scope>NUCLEOTIDE SEQUENCE</scope>
</reference>
<name>A0A0P4W0G1_SCYOL</name>
<dbReference type="GO" id="GO:0006405">
    <property type="term" value="P:RNA export from nucleus"/>
    <property type="evidence" value="ECO:0007669"/>
    <property type="project" value="TreeGrafter"/>
</dbReference>
<sequence length="1208" mass="136141">MEASPQVVEVASQLAQAVNTTLDPSVSHAVRLASYNLLEKVKEESELAVGCGFYLAHRDREPVVRHLGLQLLEHAIRYKWNDLSVQQKVYIKENSMQLVAEGTLDLLSEHLYVKDKVSRLVVEMMKREWPQHWPGLLEELHQLSKRGPTQTELVLFVFLRIAEDVATLQNLESNQRRRDLYQAMTANMESVFGFFLSLLEENYTQYKAHVGQQDSVTALCHCRVMQVVLMTLTVYVEWVSVQYIFAEDGKLLQSLCFLLSEDSVKKEAAECLLQIVSRKGKADERRPLLLLFAEAPMSAVFNAADQAVMGPLSEHNYRFLKTLTQVLTGLGSQLCTLWVKEGDVGEPPNFRVYLDAMLAFTRHPSLHIYNYTNSLWGQLFRHDQVPLSKTLRAILPVWITIVSQKVMKHGYPSKNDSESCQYSLLDFDSDEEYSHFFYKVRSETLETIKAASLLAPDIMYTHVEEWLTSHVKKTASTSTSDKQLCNLFSPSYLEWDALSQVVESVMSRVMQSSGWKPSAESGLKLLQLCLAYETTDPLILSTLLSCISGLFIFIRLVPSVLSEILNKIFSALTFSLPGQTKDSRSRAVKNVRRHGCSLMVKIARDYPDILIEAFDFINSVVDSLSHNPQELSQMEKVTLQESLLITNNNFHNFDKQSSFISKVLSPVSVIWVEMKQAFSSPLEFMSFVGLDKAPVEPSENDVNGQNRAQIIFCVNLILAVIKRSEFPSDHDKAERGGFVLERSEGGAVVCRNPATPHVMPLLHQLFCLARLFNCLWHPEAIASVSVGYAKAHNLPDAERNNILGLANSSNTDRCADSPKVQQPLERMQHFLAMMHDNCYHILGNAGPSLGLQFYQHPHLTDYIIHSSLANLALIPDYRLRPIIRTFLKPFIQWCPPQCYQTVLLPILNHLCPYMLERLSVRWGHLSSLIESGSYEEENTDTQEMLEDLLIRMLTREYIDLLKVVLIGGPRGRWQQDSGEGMDTEMEVCSALPVTPEALSELGQLVLGCDTICQAIVTTLLKVLWWQDSGACLKAVGVVGQVLRWLAGEGQHLSPEAVQQVMMAVLRGLHTHGQHDANQSALLSLGLATYEMFRPNFPNIREVLIGLPGVTAEDVQSFEEKLQASNQNPNIKSSKLEKVKKDVFKKLITEIVGRNIGQAFKKEVHMNNLPPMFKAPRPKQPRVDDSDSDIGLCSLFGPEVADTNGHQVT</sequence>
<dbReference type="SUPFAM" id="SSF48371">
    <property type="entry name" value="ARM repeat"/>
    <property type="match status" value="1"/>
</dbReference>
<dbReference type="EMBL" id="GDRN01093954">
    <property type="protein sequence ID" value="JAI59786.1"/>
    <property type="molecule type" value="Transcribed_RNA"/>
</dbReference>
<dbReference type="Pfam" id="PF19273">
    <property type="entry name" value="Exportin-5"/>
    <property type="match status" value="1"/>
</dbReference>
<dbReference type="GO" id="GO:0042565">
    <property type="term" value="C:RNA nuclear export complex"/>
    <property type="evidence" value="ECO:0007669"/>
    <property type="project" value="TreeGrafter"/>
</dbReference>
<dbReference type="GO" id="GO:0005634">
    <property type="term" value="C:nucleus"/>
    <property type="evidence" value="ECO:0007669"/>
    <property type="project" value="TreeGrafter"/>
</dbReference>
<dbReference type="InterPro" id="IPR045065">
    <property type="entry name" value="XPO1/5"/>
</dbReference>
<dbReference type="InterPro" id="IPR013598">
    <property type="entry name" value="Exportin-1/Importin-b-like"/>
</dbReference>
<dbReference type="GO" id="GO:0005737">
    <property type="term" value="C:cytoplasm"/>
    <property type="evidence" value="ECO:0007669"/>
    <property type="project" value="TreeGrafter"/>
</dbReference>
<dbReference type="InterPro" id="IPR016024">
    <property type="entry name" value="ARM-type_fold"/>
</dbReference>
<evidence type="ECO:0000259" key="2">
    <source>
        <dbReference type="Pfam" id="PF03810"/>
    </source>
</evidence>
<evidence type="ECO:0000256" key="1">
    <source>
        <dbReference type="ARBA" id="ARBA00009466"/>
    </source>
</evidence>
<dbReference type="GO" id="GO:0006611">
    <property type="term" value="P:protein export from nucleus"/>
    <property type="evidence" value="ECO:0007669"/>
    <property type="project" value="InterPro"/>
</dbReference>
<dbReference type="EMBL" id="GDRN01093955">
    <property type="protein sequence ID" value="JAI59785.1"/>
    <property type="molecule type" value="Transcribed_RNA"/>
</dbReference>
<evidence type="ECO:0000259" key="4">
    <source>
        <dbReference type="Pfam" id="PF19273"/>
    </source>
</evidence>
<feature type="domain" description="Importin N-terminal" evidence="2">
    <location>
        <begin position="38"/>
        <end position="98"/>
    </location>
</feature>
<dbReference type="GO" id="GO:0005049">
    <property type="term" value="F:nuclear export signal receptor activity"/>
    <property type="evidence" value="ECO:0007669"/>
    <property type="project" value="InterPro"/>
</dbReference>
<organism evidence="5">
    <name type="scientific">Scylla olivacea</name>
    <name type="common">Orange mud crab</name>
    <name type="synonym">Cancer olivacea</name>
    <dbReference type="NCBI Taxonomy" id="85551"/>
    <lineage>
        <taxon>Eukaryota</taxon>
        <taxon>Metazoa</taxon>
        <taxon>Ecdysozoa</taxon>
        <taxon>Arthropoda</taxon>
        <taxon>Crustacea</taxon>
        <taxon>Multicrustacea</taxon>
        <taxon>Malacostraca</taxon>
        <taxon>Eumalacostraca</taxon>
        <taxon>Eucarida</taxon>
        <taxon>Decapoda</taxon>
        <taxon>Pleocyemata</taxon>
        <taxon>Brachyura</taxon>
        <taxon>Eubrachyura</taxon>
        <taxon>Portunoidea</taxon>
        <taxon>Portunidae</taxon>
        <taxon>Portuninae</taxon>
        <taxon>Scylla</taxon>
    </lineage>
</organism>
<dbReference type="InterPro" id="IPR001494">
    <property type="entry name" value="Importin-beta_N"/>
</dbReference>
<dbReference type="PANTHER" id="PTHR11223:SF3">
    <property type="entry name" value="EXPORTIN-5"/>
    <property type="match status" value="1"/>
</dbReference>
<feature type="domain" description="Exportin-5 C-terminal" evidence="4">
    <location>
        <begin position="314"/>
        <end position="1155"/>
    </location>
</feature>
<dbReference type="PANTHER" id="PTHR11223">
    <property type="entry name" value="EXPORTIN 1/5"/>
    <property type="match status" value="1"/>
</dbReference>
<proteinExistence type="inferred from homology"/>
<accession>A0A0P4W0G1</accession>
<protein>
    <recommendedName>
        <fullName evidence="6">Importin N-terminal domain-containing protein</fullName>
    </recommendedName>
</protein>
<dbReference type="AlphaFoldDB" id="A0A0P4W0G1"/>
<dbReference type="Pfam" id="PF03810">
    <property type="entry name" value="IBN_N"/>
    <property type="match status" value="1"/>
</dbReference>
<dbReference type="GO" id="GO:0003723">
    <property type="term" value="F:RNA binding"/>
    <property type="evidence" value="ECO:0007669"/>
    <property type="project" value="TreeGrafter"/>
</dbReference>
<evidence type="ECO:0000313" key="5">
    <source>
        <dbReference type="EMBL" id="JAI59786.1"/>
    </source>
</evidence>
<feature type="domain" description="Exportin-1/Importin-beta-like" evidence="3">
    <location>
        <begin position="112"/>
        <end position="272"/>
    </location>
</feature>
<dbReference type="InterPro" id="IPR045478">
    <property type="entry name" value="Exportin-5_C"/>
</dbReference>
<dbReference type="Pfam" id="PF08389">
    <property type="entry name" value="Xpo1"/>
    <property type="match status" value="1"/>
</dbReference>
<evidence type="ECO:0000259" key="3">
    <source>
        <dbReference type="Pfam" id="PF08389"/>
    </source>
</evidence>
<dbReference type="Gene3D" id="1.25.10.10">
    <property type="entry name" value="Leucine-rich Repeat Variant"/>
    <property type="match status" value="1"/>
</dbReference>
<comment type="similarity">
    <text evidence="1">Belongs to the exportin family.</text>
</comment>